<gene>
    <name evidence="10" type="ORF">K4G66_18300</name>
</gene>
<reference evidence="10" key="1">
    <citation type="journal article" date="2023" name="Comput. Struct. Biotechnol. J.">
        <title>Discovery of a novel marine Bacteroidetes with a rich repertoire of carbohydrate-active enzymes.</title>
        <authorList>
            <person name="Chen B."/>
            <person name="Liu G."/>
            <person name="Chen Q."/>
            <person name="Wang H."/>
            <person name="Liu L."/>
            <person name="Tang K."/>
        </authorList>
    </citation>
    <scope>NUCLEOTIDE SEQUENCE</scope>
    <source>
        <strain evidence="10">TK19036</strain>
    </source>
</reference>
<keyword evidence="3" id="KW-0808">Transferase</keyword>
<organism evidence="10">
    <name type="scientific">Roseihalotalea indica</name>
    <dbReference type="NCBI Taxonomy" id="2867963"/>
    <lineage>
        <taxon>Bacteria</taxon>
        <taxon>Pseudomonadati</taxon>
        <taxon>Bacteroidota</taxon>
        <taxon>Cytophagia</taxon>
        <taxon>Cytophagales</taxon>
        <taxon>Catalimonadaceae</taxon>
        <taxon>Roseihalotalea</taxon>
    </lineage>
</organism>
<dbReference type="InterPro" id="IPR003594">
    <property type="entry name" value="HATPase_dom"/>
</dbReference>
<keyword evidence="8" id="KW-1133">Transmembrane helix</keyword>
<dbReference type="GO" id="GO:0004673">
    <property type="term" value="F:protein histidine kinase activity"/>
    <property type="evidence" value="ECO:0007669"/>
    <property type="project" value="UniProtKB-EC"/>
</dbReference>
<keyword evidence="7" id="KW-0902">Two-component regulatory system</keyword>
<feature type="domain" description="Histidine kinase" evidence="9">
    <location>
        <begin position="229"/>
        <end position="451"/>
    </location>
</feature>
<protein>
    <recommendedName>
        <fullName evidence="2">histidine kinase</fullName>
        <ecNumber evidence="2">2.7.13.3</ecNumber>
    </recommendedName>
</protein>
<evidence type="ECO:0000256" key="5">
    <source>
        <dbReference type="ARBA" id="ARBA00022777"/>
    </source>
</evidence>
<dbReference type="AlphaFoldDB" id="A0AA49GI55"/>
<dbReference type="InterPro" id="IPR005467">
    <property type="entry name" value="His_kinase_dom"/>
</dbReference>
<keyword evidence="4" id="KW-0547">Nucleotide-binding</keyword>
<dbReference type="SUPFAM" id="SSF55785">
    <property type="entry name" value="PYP-like sensor domain (PAS domain)"/>
    <property type="match status" value="1"/>
</dbReference>
<dbReference type="PRINTS" id="PR00344">
    <property type="entry name" value="BCTRLSENSOR"/>
</dbReference>
<dbReference type="GO" id="GO:0000156">
    <property type="term" value="F:phosphorelay response regulator activity"/>
    <property type="evidence" value="ECO:0007669"/>
    <property type="project" value="TreeGrafter"/>
</dbReference>
<dbReference type="PANTHER" id="PTHR42878">
    <property type="entry name" value="TWO-COMPONENT HISTIDINE KINASE"/>
    <property type="match status" value="1"/>
</dbReference>
<dbReference type="PANTHER" id="PTHR42878:SF7">
    <property type="entry name" value="SENSOR HISTIDINE KINASE GLRK"/>
    <property type="match status" value="1"/>
</dbReference>
<dbReference type="EMBL" id="CP120682">
    <property type="protein sequence ID" value="WKN34333.1"/>
    <property type="molecule type" value="Genomic_DNA"/>
</dbReference>
<evidence type="ECO:0000256" key="2">
    <source>
        <dbReference type="ARBA" id="ARBA00012438"/>
    </source>
</evidence>
<dbReference type="GO" id="GO:0007234">
    <property type="term" value="P:osmosensory signaling via phosphorelay pathway"/>
    <property type="evidence" value="ECO:0007669"/>
    <property type="project" value="TreeGrafter"/>
</dbReference>
<dbReference type="Gene3D" id="3.30.450.20">
    <property type="entry name" value="PAS domain"/>
    <property type="match status" value="1"/>
</dbReference>
<keyword evidence="8" id="KW-0812">Transmembrane</keyword>
<evidence type="ECO:0000256" key="8">
    <source>
        <dbReference type="SAM" id="Phobius"/>
    </source>
</evidence>
<feature type="transmembrane region" description="Helical" evidence="8">
    <location>
        <begin position="10"/>
        <end position="28"/>
    </location>
</feature>
<dbReference type="Gene3D" id="3.30.565.10">
    <property type="entry name" value="Histidine kinase-like ATPase, C-terminal domain"/>
    <property type="match status" value="1"/>
</dbReference>
<comment type="catalytic activity">
    <reaction evidence="1">
        <text>ATP + protein L-histidine = ADP + protein N-phospho-L-histidine.</text>
        <dbReference type="EC" id="2.7.13.3"/>
    </reaction>
</comment>
<feature type="transmembrane region" description="Helical" evidence="8">
    <location>
        <begin position="34"/>
        <end position="52"/>
    </location>
</feature>
<evidence type="ECO:0000256" key="6">
    <source>
        <dbReference type="ARBA" id="ARBA00022840"/>
    </source>
</evidence>
<dbReference type="InterPro" id="IPR036890">
    <property type="entry name" value="HATPase_C_sf"/>
</dbReference>
<sequence length="451" mass="51922">MHYTLFRLNIIFRILLVIGLGYAMVYVLTQTHFWLVSFWLALAAIVITVEMLRYIEKSHRELEDLVIAIRQGDFTNTYQQKAGRSGELLAYAYHQLVFTYQRLRREKESNHQYLQNVIEHVSIALLGFDQDGHTTLINPAAHSLLQLPIIRQLSDIQVVDEALYQHMQSLEAGQKVMVKVVRDGRLMQLALQASEFYLQGQYYKLISLQDLRRELEEQELASWQKLIRVLTHEIMNSVIPIANLSGMVHQTLRQTQQNKRLELTALGEEDSHDLLQSLQVMEDRSRGLVNFVKAYRSVTQVAQPNFREVRVEDLVKRVHALFAPTLRERGITWQQQLTPTNLTFTVDLELVEQVLINLIKNSLEALSEINDPVLSLRAYRTEQNEVLVEVEDNGVGMEEEVMEQIFIPFYTTKTEGSGVGLSLSQQIMRLHQGGIAVRSEVGDGTTFTLQF</sequence>
<accession>A0AA49GI55</accession>
<keyword evidence="8" id="KW-0472">Membrane</keyword>
<dbReference type="InterPro" id="IPR004358">
    <property type="entry name" value="Sig_transdc_His_kin-like_C"/>
</dbReference>
<evidence type="ECO:0000259" key="9">
    <source>
        <dbReference type="PROSITE" id="PS50109"/>
    </source>
</evidence>
<name>A0AA49GI55_9BACT</name>
<evidence type="ECO:0000256" key="1">
    <source>
        <dbReference type="ARBA" id="ARBA00000085"/>
    </source>
</evidence>
<dbReference type="EC" id="2.7.13.3" evidence="2"/>
<dbReference type="GO" id="GO:0005524">
    <property type="term" value="F:ATP binding"/>
    <property type="evidence" value="ECO:0007669"/>
    <property type="project" value="UniProtKB-KW"/>
</dbReference>
<evidence type="ECO:0000256" key="7">
    <source>
        <dbReference type="ARBA" id="ARBA00023012"/>
    </source>
</evidence>
<reference evidence="10" key="2">
    <citation type="journal article" date="2024" name="Antonie Van Leeuwenhoek">
        <title>Roseihalotalea indica gen. nov., sp. nov., a halophilic Bacteroidetes from mesopelagic Southwest Indian Ocean with higher carbohydrate metabolic potential.</title>
        <authorList>
            <person name="Chen B."/>
            <person name="Zhang M."/>
            <person name="Lin D."/>
            <person name="Ye J."/>
            <person name="Tang K."/>
        </authorList>
    </citation>
    <scope>NUCLEOTIDE SEQUENCE</scope>
    <source>
        <strain evidence="10">TK19036</strain>
    </source>
</reference>
<dbReference type="InterPro" id="IPR050351">
    <property type="entry name" value="BphY/WalK/GraS-like"/>
</dbReference>
<dbReference type="InterPro" id="IPR035965">
    <property type="entry name" value="PAS-like_dom_sf"/>
</dbReference>
<evidence type="ECO:0000256" key="3">
    <source>
        <dbReference type="ARBA" id="ARBA00022679"/>
    </source>
</evidence>
<dbReference type="Pfam" id="PF02518">
    <property type="entry name" value="HATPase_c"/>
    <property type="match status" value="1"/>
</dbReference>
<dbReference type="SUPFAM" id="SSF55874">
    <property type="entry name" value="ATPase domain of HSP90 chaperone/DNA topoisomerase II/histidine kinase"/>
    <property type="match status" value="1"/>
</dbReference>
<dbReference type="PROSITE" id="PS50109">
    <property type="entry name" value="HIS_KIN"/>
    <property type="match status" value="1"/>
</dbReference>
<dbReference type="SMART" id="SM00387">
    <property type="entry name" value="HATPase_c"/>
    <property type="match status" value="1"/>
</dbReference>
<evidence type="ECO:0000256" key="4">
    <source>
        <dbReference type="ARBA" id="ARBA00022741"/>
    </source>
</evidence>
<dbReference type="GO" id="GO:0030295">
    <property type="term" value="F:protein kinase activator activity"/>
    <property type="evidence" value="ECO:0007669"/>
    <property type="project" value="TreeGrafter"/>
</dbReference>
<keyword evidence="5" id="KW-0418">Kinase</keyword>
<evidence type="ECO:0000313" key="10">
    <source>
        <dbReference type="EMBL" id="WKN34333.1"/>
    </source>
</evidence>
<keyword evidence="6 10" id="KW-0067">ATP-binding</keyword>
<proteinExistence type="predicted"/>